<name>A0AA40A679_9PEZI</name>
<proteinExistence type="predicted"/>
<keyword evidence="1" id="KW-0732">Signal</keyword>
<sequence length="196" mass="21085">MQPFLSGERTLFILLSVLTVCFLLAAGFDVPPPSVEAQLLRAAIAIADDGPCLELRSASNKQWVAKTELTTLPTTATTSSKSHPHVRALQRIKTATATAKATTTAHAAAAAARLAGAASLATTALQMLLLLLRPAARERWHSQYLSHYHSHLLGRGRRGLAAVARAKKQEERQQRRPRARSFVVVAAASFCGDLES</sequence>
<evidence type="ECO:0000313" key="2">
    <source>
        <dbReference type="EMBL" id="KAK0710078.1"/>
    </source>
</evidence>
<accession>A0AA40A679</accession>
<organism evidence="2 3">
    <name type="scientific">Lasiosphaeria miniovina</name>
    <dbReference type="NCBI Taxonomy" id="1954250"/>
    <lineage>
        <taxon>Eukaryota</taxon>
        <taxon>Fungi</taxon>
        <taxon>Dikarya</taxon>
        <taxon>Ascomycota</taxon>
        <taxon>Pezizomycotina</taxon>
        <taxon>Sordariomycetes</taxon>
        <taxon>Sordariomycetidae</taxon>
        <taxon>Sordariales</taxon>
        <taxon>Lasiosphaeriaceae</taxon>
        <taxon>Lasiosphaeria</taxon>
    </lineage>
</organism>
<feature type="chain" id="PRO_5041418729" evidence="1">
    <location>
        <begin position="28"/>
        <end position="196"/>
    </location>
</feature>
<gene>
    <name evidence="2" type="ORF">B0T26DRAFT_755197</name>
</gene>
<dbReference type="Proteomes" id="UP001172101">
    <property type="component" value="Unassembled WGS sequence"/>
</dbReference>
<dbReference type="AlphaFoldDB" id="A0AA40A679"/>
<reference evidence="2" key="1">
    <citation type="submission" date="2023-06" db="EMBL/GenBank/DDBJ databases">
        <title>Genome-scale phylogeny and comparative genomics of the fungal order Sordariales.</title>
        <authorList>
            <consortium name="Lawrence Berkeley National Laboratory"/>
            <person name="Hensen N."/>
            <person name="Bonometti L."/>
            <person name="Westerberg I."/>
            <person name="Brannstrom I.O."/>
            <person name="Guillou S."/>
            <person name="Cros-Aarteil S."/>
            <person name="Calhoun S."/>
            <person name="Haridas S."/>
            <person name="Kuo A."/>
            <person name="Mondo S."/>
            <person name="Pangilinan J."/>
            <person name="Riley R."/>
            <person name="LaButti K."/>
            <person name="Andreopoulos B."/>
            <person name="Lipzen A."/>
            <person name="Chen C."/>
            <person name="Yanf M."/>
            <person name="Daum C."/>
            <person name="Ng V."/>
            <person name="Clum A."/>
            <person name="Steindorff A."/>
            <person name="Ohm R."/>
            <person name="Martin F."/>
            <person name="Silar P."/>
            <person name="Natvig D."/>
            <person name="Lalanne C."/>
            <person name="Gautier V."/>
            <person name="Ament-velasquez S.L."/>
            <person name="Kruys A."/>
            <person name="Hutchinson M.I."/>
            <person name="Powell A.J."/>
            <person name="Barry K."/>
            <person name="Miller A.N."/>
            <person name="Grigoriev I.V."/>
            <person name="Debuchy R."/>
            <person name="Gladieux P."/>
            <person name="Thoren M.H."/>
            <person name="Johannesson H."/>
        </authorList>
    </citation>
    <scope>NUCLEOTIDE SEQUENCE</scope>
    <source>
        <strain evidence="2">SMH2392-1A</strain>
    </source>
</reference>
<keyword evidence="3" id="KW-1185">Reference proteome</keyword>
<feature type="signal peptide" evidence="1">
    <location>
        <begin position="1"/>
        <end position="27"/>
    </location>
</feature>
<evidence type="ECO:0000313" key="3">
    <source>
        <dbReference type="Proteomes" id="UP001172101"/>
    </source>
</evidence>
<evidence type="ECO:0000256" key="1">
    <source>
        <dbReference type="SAM" id="SignalP"/>
    </source>
</evidence>
<comment type="caution">
    <text evidence="2">The sequence shown here is derived from an EMBL/GenBank/DDBJ whole genome shotgun (WGS) entry which is preliminary data.</text>
</comment>
<dbReference type="GeneID" id="85329196"/>
<protein>
    <submittedName>
        <fullName evidence="2">Uncharacterized protein</fullName>
    </submittedName>
</protein>
<dbReference type="EMBL" id="JAUIRO010000006">
    <property type="protein sequence ID" value="KAK0710078.1"/>
    <property type="molecule type" value="Genomic_DNA"/>
</dbReference>
<dbReference type="RefSeq" id="XP_060293382.1">
    <property type="nucleotide sequence ID" value="XM_060445926.1"/>
</dbReference>